<dbReference type="Proteomes" id="UP000278149">
    <property type="component" value="Unassembled WGS sequence"/>
</dbReference>
<dbReference type="RefSeq" id="WP_125742612.1">
    <property type="nucleotide sequence ID" value="NZ_RCOR01000042.1"/>
</dbReference>
<reference evidence="1 2" key="1">
    <citation type="submission" date="2018-10" db="EMBL/GenBank/DDBJ databases">
        <title>Co-occurring genomic capacity for anaerobic methane metabolism and dissimilatory sulfite reduction discovered in the Korarchaeota.</title>
        <authorList>
            <person name="Mckay L.J."/>
            <person name="Dlakic M."/>
            <person name="Fields M.W."/>
            <person name="Delmont T.O."/>
            <person name="Eren A.M."/>
            <person name="Jay Z.J."/>
            <person name="Klingelsmith K.B."/>
            <person name="Rusch D.B."/>
            <person name="Inskeep W.P."/>
        </authorList>
    </citation>
    <scope>NUCLEOTIDE SEQUENCE [LARGE SCALE GENOMIC DNA]</scope>
    <source>
        <strain evidence="1 2">WS</strain>
    </source>
</reference>
<dbReference type="InterPro" id="IPR004260">
    <property type="entry name" value="Pyr-dimer_DNA_glycosylase"/>
</dbReference>
<proteinExistence type="predicted"/>
<evidence type="ECO:0008006" key="3">
    <source>
        <dbReference type="Google" id="ProtNLM"/>
    </source>
</evidence>
<gene>
    <name evidence="1" type="ORF">D9Q81_08040</name>
</gene>
<evidence type="ECO:0000313" key="2">
    <source>
        <dbReference type="Proteomes" id="UP000278149"/>
    </source>
</evidence>
<sequence>MRLWSIHPKYLDRIGLVAVWREGLLAKRVLEGKTKGYRNHPQLLRFKESERPLDSIDAYLFQIYLEARRRGYSFDISKIRDIELLGILKVTRGQLEFEFTHLLRKLEMRDRRKFEELKNLDLRDLKPNPIFIVIEGGVEKWEKSSID</sequence>
<dbReference type="Pfam" id="PF03013">
    <property type="entry name" value="Pyr_excise"/>
    <property type="match status" value="1"/>
</dbReference>
<protein>
    <recommendedName>
        <fullName evidence="3">DNA lyase</fullName>
    </recommendedName>
</protein>
<name>A0A3R9PD26_9CREN</name>
<evidence type="ECO:0000313" key="1">
    <source>
        <dbReference type="EMBL" id="RSN67768.1"/>
    </source>
</evidence>
<comment type="caution">
    <text evidence="1">The sequence shown here is derived from an EMBL/GenBank/DDBJ whole genome shotgun (WGS) entry which is preliminary data.</text>
</comment>
<organism evidence="1 2">
    <name type="scientific">Candidatus Korarchaeum cryptofilum</name>
    <dbReference type="NCBI Taxonomy" id="498846"/>
    <lineage>
        <taxon>Archaea</taxon>
        <taxon>Thermoproteota</taxon>
        <taxon>Candidatus Korarchaeia</taxon>
        <taxon>Candidatus Korarchaeales</taxon>
        <taxon>Candidatus Korarchaeaceae</taxon>
        <taxon>Candidatus Korarchaeum</taxon>
    </lineage>
</organism>
<accession>A0A3R9PD26</accession>
<dbReference type="EMBL" id="RCOR01000042">
    <property type="protein sequence ID" value="RSN67768.1"/>
    <property type="molecule type" value="Genomic_DNA"/>
</dbReference>
<dbReference type="AlphaFoldDB" id="A0A3R9PD26"/>